<evidence type="ECO:0000256" key="2">
    <source>
        <dbReference type="ARBA" id="ARBA00022801"/>
    </source>
</evidence>
<dbReference type="RefSeq" id="WP_192027609.1">
    <property type="nucleotide sequence ID" value="NZ_JACYTR010000001.1"/>
</dbReference>
<dbReference type="InterPro" id="IPR050565">
    <property type="entry name" value="LYPA1-2/EST-like"/>
</dbReference>
<proteinExistence type="inferred from homology"/>
<evidence type="ECO:0000313" key="4">
    <source>
        <dbReference type="EMBL" id="MBD8524267.1"/>
    </source>
</evidence>
<dbReference type="PANTHER" id="PTHR10655:SF17">
    <property type="entry name" value="LYSOPHOSPHOLIPASE-LIKE PROTEIN 1"/>
    <property type="match status" value="1"/>
</dbReference>
<evidence type="ECO:0000313" key="5">
    <source>
        <dbReference type="Proteomes" id="UP000613768"/>
    </source>
</evidence>
<dbReference type="AlphaFoldDB" id="A0AAW3ZH04"/>
<sequence length="222" mass="24342">MLDCVELSTGPNPTHSVIWLHGLGADGHDFEPIVPELVRPNWPALRFVFPHAPIRPVTINGGMQMRAWYDITSLDFNLPREDAAGVEASCAEVEQLIARENARGIPSSRILLAGFSQGGAITLALGLRRAESLAGLIALSTYVPMAEQTLAQLSEAGRAMPIFMAHGSQDPVIPCTIGERSAQRLRNAGLDLQWRQYPMQHAVCLEEIRDLAQWMEQRVLGA</sequence>
<dbReference type="Gene3D" id="3.40.50.1820">
    <property type="entry name" value="alpha/beta hydrolase"/>
    <property type="match status" value="1"/>
</dbReference>
<dbReference type="Proteomes" id="UP000613768">
    <property type="component" value="Unassembled WGS sequence"/>
</dbReference>
<dbReference type="SUPFAM" id="SSF53474">
    <property type="entry name" value="alpha/beta-Hydrolases"/>
    <property type="match status" value="1"/>
</dbReference>
<name>A0AAW3ZH04_9GAMM</name>
<keyword evidence="5" id="KW-1185">Reference proteome</keyword>
<comment type="similarity">
    <text evidence="1">Belongs to the AB hydrolase superfamily. AB hydrolase 2 family.</text>
</comment>
<dbReference type="Pfam" id="PF02230">
    <property type="entry name" value="Abhydrolase_2"/>
    <property type="match status" value="1"/>
</dbReference>
<feature type="domain" description="Phospholipase/carboxylesterase/thioesterase" evidence="3">
    <location>
        <begin position="13"/>
        <end position="215"/>
    </location>
</feature>
<dbReference type="InterPro" id="IPR003140">
    <property type="entry name" value="PLipase/COase/thioEstase"/>
</dbReference>
<comment type="caution">
    <text evidence="4">The sequence shown here is derived from an EMBL/GenBank/DDBJ whole genome shotgun (WGS) entry which is preliminary data.</text>
</comment>
<evidence type="ECO:0000256" key="1">
    <source>
        <dbReference type="ARBA" id="ARBA00006499"/>
    </source>
</evidence>
<evidence type="ECO:0000259" key="3">
    <source>
        <dbReference type="Pfam" id="PF02230"/>
    </source>
</evidence>
<dbReference type="PANTHER" id="PTHR10655">
    <property type="entry name" value="LYSOPHOSPHOLIPASE-RELATED"/>
    <property type="match status" value="1"/>
</dbReference>
<dbReference type="GO" id="GO:0016787">
    <property type="term" value="F:hydrolase activity"/>
    <property type="evidence" value="ECO:0007669"/>
    <property type="project" value="UniProtKB-KW"/>
</dbReference>
<reference evidence="4 5" key="1">
    <citation type="submission" date="2020-09" db="EMBL/GenBank/DDBJ databases">
        <title>Pseudoxanthomonas sp. CAU 1598 isolated from sand of Yaerae Beach.</title>
        <authorList>
            <person name="Kim W."/>
        </authorList>
    </citation>
    <scope>NUCLEOTIDE SEQUENCE [LARGE SCALE GENOMIC DNA]</scope>
    <source>
        <strain evidence="4 5">CAU 1598</strain>
    </source>
</reference>
<dbReference type="InterPro" id="IPR029058">
    <property type="entry name" value="AB_hydrolase_fold"/>
</dbReference>
<organism evidence="4 5">
    <name type="scientific">Pseudomarimonas arenosa</name>
    <dbReference type="NCBI Taxonomy" id="2774145"/>
    <lineage>
        <taxon>Bacteria</taxon>
        <taxon>Pseudomonadati</taxon>
        <taxon>Pseudomonadota</taxon>
        <taxon>Gammaproteobacteria</taxon>
        <taxon>Lysobacterales</taxon>
        <taxon>Lysobacteraceae</taxon>
        <taxon>Pseudomarimonas</taxon>
    </lineage>
</organism>
<accession>A0AAW3ZH04</accession>
<protein>
    <submittedName>
        <fullName evidence="4">Alpha/beta hydrolase</fullName>
    </submittedName>
</protein>
<dbReference type="EMBL" id="JACYTR010000001">
    <property type="protein sequence ID" value="MBD8524267.1"/>
    <property type="molecule type" value="Genomic_DNA"/>
</dbReference>
<gene>
    <name evidence="4" type="ORF">IFO71_00790</name>
</gene>
<keyword evidence="2 4" id="KW-0378">Hydrolase</keyword>